<dbReference type="Gene3D" id="3.30.450.80">
    <property type="entry name" value="Transcription factor LuxR-like, autoinducer-binding domain"/>
    <property type="match status" value="1"/>
</dbReference>
<organism evidence="5 6">
    <name type="scientific">Shinella sumterensis</name>
    <dbReference type="NCBI Taxonomy" id="1967501"/>
    <lineage>
        <taxon>Bacteria</taxon>
        <taxon>Pseudomonadati</taxon>
        <taxon>Pseudomonadota</taxon>
        <taxon>Alphaproteobacteria</taxon>
        <taxon>Hyphomicrobiales</taxon>
        <taxon>Rhizobiaceae</taxon>
        <taxon>Shinella</taxon>
    </lineage>
</organism>
<dbReference type="PROSITE" id="PS50043">
    <property type="entry name" value="HTH_LUXR_2"/>
    <property type="match status" value="1"/>
</dbReference>
<name>A0AA50H7J3_9HYPH</name>
<evidence type="ECO:0000313" key="5">
    <source>
        <dbReference type="EMBL" id="WLS01115.1"/>
    </source>
</evidence>
<geneLocation type="plasmid" evidence="5 6">
    <name>unnamed5</name>
</geneLocation>
<keyword evidence="2" id="KW-0238">DNA-binding</keyword>
<evidence type="ECO:0000313" key="6">
    <source>
        <dbReference type="Proteomes" id="UP001234585"/>
    </source>
</evidence>
<sequence>MNQWFVRLTEQMSLAHDDAAVADVLQNMTSDAGFRYFAYLNLQAETQTAISTYPKEWQVRYFEKKFAHIDPVVLNAKSHPEAFAWSNTVTPGMTKERRAFYGEASEFGIRSGISVPIKTGFGRMAMLTLASDEPNAGEGLDFSPVMAAASFGQVHSRMEVMRVRPTRVTRIRMKANELTCLRWCSEGKTARDIADIENTTYGNVRFFIRNAKTALGVTSLAQATALAKELGLI</sequence>
<dbReference type="InterPro" id="IPR036693">
    <property type="entry name" value="TF_LuxR_autoind-bd_dom_sf"/>
</dbReference>
<dbReference type="Gene3D" id="1.10.10.10">
    <property type="entry name" value="Winged helix-like DNA-binding domain superfamily/Winged helix DNA-binding domain"/>
    <property type="match status" value="1"/>
</dbReference>
<accession>A0AA50H7J3</accession>
<dbReference type="GO" id="GO:0006355">
    <property type="term" value="P:regulation of DNA-templated transcription"/>
    <property type="evidence" value="ECO:0007669"/>
    <property type="project" value="InterPro"/>
</dbReference>
<feature type="domain" description="HTH luxR-type" evidence="4">
    <location>
        <begin position="166"/>
        <end position="231"/>
    </location>
</feature>
<dbReference type="AlphaFoldDB" id="A0AA50H7J3"/>
<dbReference type="InterPro" id="IPR005143">
    <property type="entry name" value="TF_LuxR_autoind-bd_dom"/>
</dbReference>
<dbReference type="InterPro" id="IPR036388">
    <property type="entry name" value="WH-like_DNA-bd_sf"/>
</dbReference>
<dbReference type="InterPro" id="IPR016032">
    <property type="entry name" value="Sig_transdc_resp-reg_C-effctor"/>
</dbReference>
<dbReference type="InterPro" id="IPR000792">
    <property type="entry name" value="Tscrpt_reg_LuxR_C"/>
</dbReference>
<dbReference type="SUPFAM" id="SSF46894">
    <property type="entry name" value="C-terminal effector domain of the bipartite response regulators"/>
    <property type="match status" value="1"/>
</dbReference>
<dbReference type="GO" id="GO:0003677">
    <property type="term" value="F:DNA binding"/>
    <property type="evidence" value="ECO:0007669"/>
    <property type="project" value="UniProtKB-KW"/>
</dbReference>
<dbReference type="RefSeq" id="WP_306041401.1">
    <property type="nucleotide sequence ID" value="NZ_CP132307.1"/>
</dbReference>
<keyword evidence="3" id="KW-0804">Transcription</keyword>
<dbReference type="Pfam" id="PF03472">
    <property type="entry name" value="Autoind_bind"/>
    <property type="match status" value="1"/>
</dbReference>
<dbReference type="SUPFAM" id="SSF75516">
    <property type="entry name" value="Pheromone-binding domain of LuxR-like quorum-sensing transcription factors"/>
    <property type="match status" value="1"/>
</dbReference>
<dbReference type="EMBL" id="CP132307">
    <property type="protein sequence ID" value="WLS01115.1"/>
    <property type="molecule type" value="Genomic_DNA"/>
</dbReference>
<evidence type="ECO:0000256" key="2">
    <source>
        <dbReference type="ARBA" id="ARBA00023125"/>
    </source>
</evidence>
<reference evidence="5 6" key="1">
    <citation type="submission" date="2023-08" db="EMBL/GenBank/DDBJ databases">
        <title>Pathogen: clinical or host-associated sample.</title>
        <authorList>
            <person name="Hergert J."/>
            <person name="Casey R."/>
            <person name="Wagner J."/>
            <person name="Young E.L."/>
            <person name="Oakeson K.F."/>
        </authorList>
    </citation>
    <scope>NUCLEOTIDE SEQUENCE [LARGE SCALE GENOMIC DNA]</scope>
    <source>
        <strain evidence="5 6">1760953</strain>
        <plasmid evidence="5 6">unnamed5</plasmid>
    </source>
</reference>
<evidence type="ECO:0000259" key="4">
    <source>
        <dbReference type="PROSITE" id="PS50043"/>
    </source>
</evidence>
<keyword evidence="1" id="KW-0805">Transcription regulation</keyword>
<proteinExistence type="predicted"/>
<evidence type="ECO:0000256" key="1">
    <source>
        <dbReference type="ARBA" id="ARBA00023015"/>
    </source>
</evidence>
<dbReference type="CDD" id="cd06170">
    <property type="entry name" value="LuxR_C_like"/>
    <property type="match status" value="1"/>
</dbReference>
<keyword evidence="5" id="KW-0614">Plasmid</keyword>
<keyword evidence="6" id="KW-1185">Reference proteome</keyword>
<protein>
    <submittedName>
        <fullName evidence="5">Autoinducer binding domain-containing protein</fullName>
    </submittedName>
</protein>
<gene>
    <name evidence="5" type="ORF">Q9313_27430</name>
</gene>
<dbReference type="Pfam" id="PF00196">
    <property type="entry name" value="GerE"/>
    <property type="match status" value="1"/>
</dbReference>
<dbReference type="Proteomes" id="UP001234585">
    <property type="component" value="Plasmid unnamed5"/>
</dbReference>
<evidence type="ECO:0000256" key="3">
    <source>
        <dbReference type="ARBA" id="ARBA00023163"/>
    </source>
</evidence>
<dbReference type="SMART" id="SM00421">
    <property type="entry name" value="HTH_LUXR"/>
    <property type="match status" value="1"/>
</dbReference>